<evidence type="ECO:0008006" key="3">
    <source>
        <dbReference type="Google" id="ProtNLM"/>
    </source>
</evidence>
<organism evidence="1 2">
    <name type="scientific">Botryobasidium botryosum (strain FD-172 SS1)</name>
    <dbReference type="NCBI Taxonomy" id="930990"/>
    <lineage>
        <taxon>Eukaryota</taxon>
        <taxon>Fungi</taxon>
        <taxon>Dikarya</taxon>
        <taxon>Basidiomycota</taxon>
        <taxon>Agaricomycotina</taxon>
        <taxon>Agaricomycetes</taxon>
        <taxon>Cantharellales</taxon>
        <taxon>Botryobasidiaceae</taxon>
        <taxon>Botryobasidium</taxon>
    </lineage>
</organism>
<dbReference type="Proteomes" id="UP000027195">
    <property type="component" value="Unassembled WGS sequence"/>
</dbReference>
<sequence>MLSPEDFAILLLCSPTVKRLKLTQCTTPFLDALVITSDRHLCPLLQSLHLTNSTFDGSYLVALARLRATSRHHPGVPGASDDAGLRLITLWKCDRIGAEGEDNIRKLSITLDYVDFNLVR</sequence>
<dbReference type="InParanoid" id="A0A067M3Z3"/>
<keyword evidence="2" id="KW-1185">Reference proteome</keyword>
<dbReference type="AlphaFoldDB" id="A0A067M3Z3"/>
<accession>A0A067M3Z3</accession>
<gene>
    <name evidence="1" type="ORF">BOTBODRAFT_39698</name>
</gene>
<name>A0A067M3Z3_BOTB1</name>
<reference evidence="2" key="1">
    <citation type="journal article" date="2014" name="Proc. Natl. Acad. Sci. U.S.A.">
        <title>Extensive sampling of basidiomycete genomes demonstrates inadequacy of the white-rot/brown-rot paradigm for wood decay fungi.</title>
        <authorList>
            <person name="Riley R."/>
            <person name="Salamov A.A."/>
            <person name="Brown D.W."/>
            <person name="Nagy L.G."/>
            <person name="Floudas D."/>
            <person name="Held B.W."/>
            <person name="Levasseur A."/>
            <person name="Lombard V."/>
            <person name="Morin E."/>
            <person name="Otillar R."/>
            <person name="Lindquist E.A."/>
            <person name="Sun H."/>
            <person name="LaButti K.M."/>
            <person name="Schmutz J."/>
            <person name="Jabbour D."/>
            <person name="Luo H."/>
            <person name="Baker S.E."/>
            <person name="Pisabarro A.G."/>
            <person name="Walton J.D."/>
            <person name="Blanchette R.A."/>
            <person name="Henrissat B."/>
            <person name="Martin F."/>
            <person name="Cullen D."/>
            <person name="Hibbett D.S."/>
            <person name="Grigoriev I.V."/>
        </authorList>
    </citation>
    <scope>NUCLEOTIDE SEQUENCE [LARGE SCALE GENOMIC DNA]</scope>
    <source>
        <strain evidence="2">FD-172 SS1</strain>
    </source>
</reference>
<dbReference type="HOGENOM" id="CLU_2049306_0_0_1"/>
<evidence type="ECO:0000313" key="1">
    <source>
        <dbReference type="EMBL" id="KDQ06281.1"/>
    </source>
</evidence>
<dbReference type="EMBL" id="KL198144">
    <property type="protein sequence ID" value="KDQ06281.1"/>
    <property type="molecule type" value="Genomic_DNA"/>
</dbReference>
<evidence type="ECO:0000313" key="2">
    <source>
        <dbReference type="Proteomes" id="UP000027195"/>
    </source>
</evidence>
<protein>
    <recommendedName>
        <fullName evidence="3">F-box domain-containing protein</fullName>
    </recommendedName>
</protein>
<proteinExistence type="predicted"/>